<evidence type="ECO:0000313" key="2">
    <source>
        <dbReference type="EMBL" id="SBS59761.1"/>
    </source>
</evidence>
<reference evidence="2" key="1">
    <citation type="submission" date="2016-05" db="EMBL/GenBank/DDBJ databases">
        <authorList>
            <person name="Lavstsen T."/>
            <person name="Jespersen J.S."/>
        </authorList>
    </citation>
    <scope>NUCLEOTIDE SEQUENCE</scope>
    <source>
        <tissue evidence="2">Brain</tissue>
    </source>
</reference>
<keyword evidence="1" id="KW-0732">Signal</keyword>
<evidence type="ECO:0008006" key="3">
    <source>
        <dbReference type="Google" id="ProtNLM"/>
    </source>
</evidence>
<feature type="non-terminal residue" evidence="2">
    <location>
        <position position="1"/>
    </location>
</feature>
<feature type="signal peptide" evidence="1">
    <location>
        <begin position="1"/>
        <end position="18"/>
    </location>
</feature>
<accession>A0A1A8VIR5</accession>
<name>A0A1A8VIR5_NOTFU</name>
<dbReference type="AlphaFoldDB" id="A0A1A8VIR5"/>
<feature type="chain" id="PRO_5015059543" description="Secreted protein" evidence="1">
    <location>
        <begin position="19"/>
        <end position="87"/>
    </location>
</feature>
<feature type="non-terminal residue" evidence="2">
    <location>
        <position position="87"/>
    </location>
</feature>
<proteinExistence type="predicted"/>
<reference evidence="2" key="2">
    <citation type="submission" date="2016-06" db="EMBL/GenBank/DDBJ databases">
        <title>The genome of a short-lived fish provides insights into sex chromosome evolution and the genetic control of aging.</title>
        <authorList>
            <person name="Reichwald K."/>
            <person name="Felder M."/>
            <person name="Petzold A."/>
            <person name="Koch P."/>
            <person name="Groth M."/>
            <person name="Platzer M."/>
        </authorList>
    </citation>
    <scope>NUCLEOTIDE SEQUENCE</scope>
    <source>
        <tissue evidence="2">Brain</tissue>
    </source>
</reference>
<dbReference type="EMBL" id="HADY01000309">
    <property type="protein sequence ID" value="SBP38794.1"/>
    <property type="molecule type" value="Transcribed_RNA"/>
</dbReference>
<gene>
    <name evidence="2" type="primary">Nfu_g_1_016340</name>
</gene>
<protein>
    <recommendedName>
        <fullName evidence="3">Secreted protein</fullName>
    </recommendedName>
</protein>
<dbReference type="EMBL" id="HAEJ01019304">
    <property type="protein sequence ID" value="SBS59761.1"/>
    <property type="molecule type" value="Transcribed_RNA"/>
</dbReference>
<evidence type="ECO:0000256" key="1">
    <source>
        <dbReference type="SAM" id="SignalP"/>
    </source>
</evidence>
<sequence length="87" mass="9226">RVFILVFGVSGVQTSAEAALCGVCSQLLGQLVCLKVGARPNSASSLVDLHAARVWSPGLMAETCPTSGITLTLTYWCNPYTQVRVQI</sequence>
<organism evidence="2">
    <name type="scientific">Nothobranchius furzeri</name>
    <name type="common">Turquoise killifish</name>
    <dbReference type="NCBI Taxonomy" id="105023"/>
    <lineage>
        <taxon>Eukaryota</taxon>
        <taxon>Metazoa</taxon>
        <taxon>Chordata</taxon>
        <taxon>Craniata</taxon>
        <taxon>Vertebrata</taxon>
        <taxon>Euteleostomi</taxon>
        <taxon>Actinopterygii</taxon>
        <taxon>Neopterygii</taxon>
        <taxon>Teleostei</taxon>
        <taxon>Neoteleostei</taxon>
        <taxon>Acanthomorphata</taxon>
        <taxon>Ovalentaria</taxon>
        <taxon>Atherinomorphae</taxon>
        <taxon>Cyprinodontiformes</taxon>
        <taxon>Nothobranchiidae</taxon>
        <taxon>Nothobranchius</taxon>
    </lineage>
</organism>